<name>A0A9D2SST4_9FIRM</name>
<dbReference type="InterPro" id="IPR046062">
    <property type="entry name" value="DUF6020"/>
</dbReference>
<feature type="transmembrane region" description="Helical" evidence="1">
    <location>
        <begin position="53"/>
        <end position="70"/>
    </location>
</feature>
<evidence type="ECO:0000256" key="1">
    <source>
        <dbReference type="SAM" id="Phobius"/>
    </source>
</evidence>
<gene>
    <name evidence="2" type="ORF">H9761_18170</name>
</gene>
<feature type="transmembrane region" description="Helical" evidence="1">
    <location>
        <begin position="314"/>
        <end position="334"/>
    </location>
</feature>
<keyword evidence="1" id="KW-0472">Membrane</keyword>
<reference evidence="2" key="1">
    <citation type="journal article" date="2021" name="PeerJ">
        <title>Extensive microbial diversity within the chicken gut microbiome revealed by metagenomics and culture.</title>
        <authorList>
            <person name="Gilroy R."/>
            <person name="Ravi A."/>
            <person name="Getino M."/>
            <person name="Pursley I."/>
            <person name="Horton D.L."/>
            <person name="Alikhan N.F."/>
            <person name="Baker D."/>
            <person name="Gharbi K."/>
            <person name="Hall N."/>
            <person name="Watson M."/>
            <person name="Adriaenssens E.M."/>
            <person name="Foster-Nyarko E."/>
            <person name="Jarju S."/>
            <person name="Secka A."/>
            <person name="Antonio M."/>
            <person name="Oren A."/>
            <person name="Chaudhuri R.R."/>
            <person name="La Ragione R."/>
            <person name="Hildebrand F."/>
            <person name="Pallen M.J."/>
        </authorList>
    </citation>
    <scope>NUCLEOTIDE SEQUENCE</scope>
    <source>
        <strain evidence="2">USAMLcec2-132</strain>
    </source>
</reference>
<dbReference type="AlphaFoldDB" id="A0A9D2SST4"/>
<accession>A0A9D2SST4</accession>
<protein>
    <submittedName>
        <fullName evidence="2">Uncharacterized protein</fullName>
    </submittedName>
</protein>
<evidence type="ECO:0000313" key="2">
    <source>
        <dbReference type="EMBL" id="HJC25591.1"/>
    </source>
</evidence>
<feature type="transmembrane region" description="Helical" evidence="1">
    <location>
        <begin position="341"/>
        <end position="358"/>
    </location>
</feature>
<reference evidence="2" key="2">
    <citation type="submission" date="2021-04" db="EMBL/GenBank/DDBJ databases">
        <authorList>
            <person name="Gilroy R."/>
        </authorList>
    </citation>
    <scope>NUCLEOTIDE SEQUENCE</scope>
    <source>
        <strain evidence="2">USAMLcec2-132</strain>
    </source>
</reference>
<sequence>MLQLAAVAVSLAWGCVFIEELGIPGRMKCLMSFFFALFPIFPLLGISTTKDTLFSVIFTIAAVQLMKLCHIYKPSDKLSRKTAGAAAGCAAWMVLMSLFRNNAVYGMLAAAILLGVFGVAALFFGRKMLFHILGRSSAALLIAAALAALAGTAVVEISHAAIDNTGEILSVPGQQMARVYNYQYENLTEGDLQRIEFYYFEDALRAYVPDIADPVKNGWDHEAYEKETAGYYRLWIEMGMRYPKEYIVAFLLNTQGLWHMGDVTSAGIREAWVELGFWKPVDEEHLVYEHSLFPSFKDLVLEWNSERNFQKIPIVSVLFAPAVYNWLILFAMLIAAVGRKWPALIPGIFILGYGLTLLFGPCILPRYCLPMAMTAPIYFLFVLKECSKKERV</sequence>
<evidence type="ECO:0000313" key="3">
    <source>
        <dbReference type="Proteomes" id="UP000823891"/>
    </source>
</evidence>
<proteinExistence type="predicted"/>
<feature type="transmembrane region" description="Helical" evidence="1">
    <location>
        <begin position="30"/>
        <end position="47"/>
    </location>
</feature>
<organism evidence="2 3">
    <name type="scientific">Candidatus Eisenbergiella merdavium</name>
    <dbReference type="NCBI Taxonomy" id="2838551"/>
    <lineage>
        <taxon>Bacteria</taxon>
        <taxon>Bacillati</taxon>
        <taxon>Bacillota</taxon>
        <taxon>Clostridia</taxon>
        <taxon>Lachnospirales</taxon>
        <taxon>Lachnospiraceae</taxon>
        <taxon>Eisenbergiella</taxon>
    </lineage>
</organism>
<dbReference type="Proteomes" id="UP000823891">
    <property type="component" value="Unassembled WGS sequence"/>
</dbReference>
<dbReference type="Pfam" id="PF19484">
    <property type="entry name" value="DUF6020"/>
    <property type="match status" value="1"/>
</dbReference>
<feature type="transmembrane region" description="Helical" evidence="1">
    <location>
        <begin position="105"/>
        <end position="125"/>
    </location>
</feature>
<dbReference type="EMBL" id="DWWS01000069">
    <property type="protein sequence ID" value="HJC25591.1"/>
    <property type="molecule type" value="Genomic_DNA"/>
</dbReference>
<keyword evidence="1" id="KW-1133">Transmembrane helix</keyword>
<feature type="transmembrane region" description="Helical" evidence="1">
    <location>
        <begin position="137"/>
        <end position="155"/>
    </location>
</feature>
<keyword evidence="1" id="KW-0812">Transmembrane</keyword>
<feature type="transmembrane region" description="Helical" evidence="1">
    <location>
        <begin position="6"/>
        <end position="23"/>
    </location>
</feature>
<comment type="caution">
    <text evidence="2">The sequence shown here is derived from an EMBL/GenBank/DDBJ whole genome shotgun (WGS) entry which is preliminary data.</text>
</comment>